<keyword evidence="2" id="KW-0489">Methyltransferase</keyword>
<dbReference type="GO" id="GO:0032259">
    <property type="term" value="P:methylation"/>
    <property type="evidence" value="ECO:0007669"/>
    <property type="project" value="UniProtKB-KW"/>
</dbReference>
<accession>A0ABR8QCU4</accession>
<dbReference type="Pfam" id="PF01170">
    <property type="entry name" value="UPF0020"/>
    <property type="match status" value="1"/>
</dbReference>
<feature type="domain" description="Ribosomal RNA large subunit methyltransferase K/L-like methyltransferase" evidence="1">
    <location>
        <begin position="143"/>
        <end position="264"/>
    </location>
</feature>
<protein>
    <submittedName>
        <fullName evidence="2">SAM-dependent methyltransferase</fullName>
    </submittedName>
</protein>
<evidence type="ECO:0000313" key="3">
    <source>
        <dbReference type="Proteomes" id="UP000604241"/>
    </source>
</evidence>
<dbReference type="Gene3D" id="3.40.50.150">
    <property type="entry name" value="Vaccinia Virus protein VP39"/>
    <property type="match status" value="1"/>
</dbReference>
<keyword evidence="3" id="KW-1185">Reference proteome</keyword>
<comment type="caution">
    <text evidence="2">The sequence shown here is derived from an EMBL/GenBank/DDBJ whole genome shotgun (WGS) entry which is preliminary data.</text>
</comment>
<organism evidence="2 3">
    <name type="scientific">Cellulomonas avistercoris</name>
    <dbReference type="NCBI Taxonomy" id="2762242"/>
    <lineage>
        <taxon>Bacteria</taxon>
        <taxon>Bacillati</taxon>
        <taxon>Actinomycetota</taxon>
        <taxon>Actinomycetes</taxon>
        <taxon>Micrococcales</taxon>
        <taxon>Cellulomonadaceae</taxon>
        <taxon>Cellulomonas</taxon>
    </lineage>
</organism>
<dbReference type="RefSeq" id="WP_191782214.1">
    <property type="nucleotide sequence ID" value="NZ_JACSQV010000006.1"/>
</dbReference>
<dbReference type="SUPFAM" id="SSF53335">
    <property type="entry name" value="S-adenosyl-L-methionine-dependent methyltransferases"/>
    <property type="match status" value="1"/>
</dbReference>
<name>A0ABR8QCU4_9CELL</name>
<proteinExistence type="predicted"/>
<dbReference type="GO" id="GO:0008168">
    <property type="term" value="F:methyltransferase activity"/>
    <property type="evidence" value="ECO:0007669"/>
    <property type="project" value="UniProtKB-KW"/>
</dbReference>
<dbReference type="Proteomes" id="UP000604241">
    <property type="component" value="Unassembled WGS sequence"/>
</dbReference>
<gene>
    <name evidence="2" type="ORF">H9657_08115</name>
</gene>
<dbReference type="EMBL" id="JACSQV010000006">
    <property type="protein sequence ID" value="MBD7918240.1"/>
    <property type="molecule type" value="Genomic_DNA"/>
</dbReference>
<evidence type="ECO:0000313" key="2">
    <source>
        <dbReference type="EMBL" id="MBD7918240.1"/>
    </source>
</evidence>
<sequence>MPQYAILVQPSANRVYSQQAARLVRNELLALDELLLDGRVGARGGPVERTIGGVAYLVVDAPDLAPDDLRVLANLSSLFALFELRDDGALLPVDLQRLDRYDDDLLTILKYVGKTNEQLTRLLLNLTAAAALPLDGFLGSRVRVLDPMCGRGTTLNQALMYGWDAYGVDVDRRDVEAYTAFAARWLQDKRLKHRSSSSRVRVAGAKLGRRTSFELAATKDEYRAGDVQTLEITQGDTLDTDRMYRAGFFDVVVADAPYGIQHGSVTGPRTPSRSPRDLLTDAVPVWTRVLRRGGAMGLSWNTKVLPREDLVAMLEDAGLEPLEDAPFLGLSHRVDQAIERDVVVARKPR</sequence>
<dbReference type="InterPro" id="IPR000241">
    <property type="entry name" value="RlmKL-like_Mtase"/>
</dbReference>
<keyword evidence="2" id="KW-0808">Transferase</keyword>
<reference evidence="2 3" key="1">
    <citation type="submission" date="2020-08" db="EMBL/GenBank/DDBJ databases">
        <title>A Genomic Blueprint of the Chicken Gut Microbiome.</title>
        <authorList>
            <person name="Gilroy R."/>
            <person name="Ravi A."/>
            <person name="Getino M."/>
            <person name="Pursley I."/>
            <person name="Horton D.L."/>
            <person name="Alikhan N.-F."/>
            <person name="Baker D."/>
            <person name="Gharbi K."/>
            <person name="Hall N."/>
            <person name="Watson M."/>
            <person name="Adriaenssens E.M."/>
            <person name="Foster-Nyarko E."/>
            <person name="Jarju S."/>
            <person name="Secka A."/>
            <person name="Antonio M."/>
            <person name="Oren A."/>
            <person name="Chaudhuri R."/>
            <person name="La Ragione R.M."/>
            <person name="Hildebrand F."/>
            <person name="Pallen M.J."/>
        </authorList>
    </citation>
    <scope>NUCLEOTIDE SEQUENCE [LARGE SCALE GENOMIC DNA]</scope>
    <source>
        <strain evidence="2 3">Sa3CUA2</strain>
    </source>
</reference>
<dbReference type="InterPro" id="IPR029063">
    <property type="entry name" value="SAM-dependent_MTases_sf"/>
</dbReference>
<evidence type="ECO:0000259" key="1">
    <source>
        <dbReference type="Pfam" id="PF01170"/>
    </source>
</evidence>